<dbReference type="AlphaFoldDB" id="A0A6C0GP14"/>
<protein>
    <submittedName>
        <fullName evidence="2">Uncharacterized protein</fullName>
    </submittedName>
</protein>
<accession>A0A6C0GP14</accession>
<dbReference type="EMBL" id="CP048222">
    <property type="protein sequence ID" value="QHT69775.1"/>
    <property type="molecule type" value="Genomic_DNA"/>
</dbReference>
<gene>
    <name evidence="2" type="ORF">GXP67_25580</name>
</gene>
<evidence type="ECO:0000313" key="3">
    <source>
        <dbReference type="Proteomes" id="UP000480178"/>
    </source>
</evidence>
<feature type="chain" id="PRO_5025392450" evidence="1">
    <location>
        <begin position="23"/>
        <end position="622"/>
    </location>
</feature>
<organism evidence="2 3">
    <name type="scientific">Rhodocytophaga rosea</name>
    <dbReference type="NCBI Taxonomy" id="2704465"/>
    <lineage>
        <taxon>Bacteria</taxon>
        <taxon>Pseudomonadati</taxon>
        <taxon>Bacteroidota</taxon>
        <taxon>Cytophagia</taxon>
        <taxon>Cytophagales</taxon>
        <taxon>Rhodocytophagaceae</taxon>
        <taxon>Rhodocytophaga</taxon>
    </lineage>
</organism>
<dbReference type="Proteomes" id="UP000480178">
    <property type="component" value="Chromosome"/>
</dbReference>
<keyword evidence="3" id="KW-1185">Reference proteome</keyword>
<dbReference type="RefSeq" id="WP_162445759.1">
    <property type="nucleotide sequence ID" value="NZ_CP048222.1"/>
</dbReference>
<name>A0A6C0GP14_9BACT</name>
<evidence type="ECO:0000313" key="2">
    <source>
        <dbReference type="EMBL" id="QHT69775.1"/>
    </source>
</evidence>
<sequence>MKKVILSAFACCLYLFSHGQVAIMEKDHEISRKSNKGYLGAVQETSNGQFDMIYILPSSKRKIKTEIYHFDKDANQIGVDRTEEDVELARKRWKWFTFKGDFFMTNNVSASTNYTGDLVFRRKRITAKWNWWTGQYERDVDMLDKLKPRTESGRKYKFTGGAYEVERDSTILVLATDLQASMDNNKTVFDLLKADNQLNIKVMQRIEFPYSVQLVYAQPLTDEQSENIPNDDLPRDWALVYAPVDLGGKWAKSKDTRTFEYLRITPEGNIKERFTFQAPYSGWRILDAYEKDNAVLLYGLGTGKADKYLNKSITSALIATTSNDATEQAEATKSAGGMLGGFKTVANMASGQNEVGVTQDKIDEQLDLLTYNSFVMAKLQNGGAIMSKVTSIDEMNEKATCPPDMKRPSKFDGKMFKVSGVDFLSDNSLIMSLQDFKKNKSGGHQNKLMGTIMGYSASQSASASQYLFKDVFLLHFNKEGDLVKNYTVTIDQKNKKGFFNNSPLTADMFPAKSYVYESPDKKKLTWVMHMVKAIDKSSSSDFNPFNGRSSTTTYFSPLFSIEYGSIDLEKNKASDFKTLGEDEKRKFYLYPRNNMMSTTEHLYFFSETTKGDKMLISRFNRE</sequence>
<feature type="signal peptide" evidence="1">
    <location>
        <begin position="1"/>
        <end position="22"/>
    </location>
</feature>
<evidence type="ECO:0000256" key="1">
    <source>
        <dbReference type="SAM" id="SignalP"/>
    </source>
</evidence>
<keyword evidence="1" id="KW-0732">Signal</keyword>
<proteinExistence type="predicted"/>
<dbReference type="KEGG" id="rhoz:GXP67_25580"/>
<reference evidence="2 3" key="1">
    <citation type="submission" date="2020-01" db="EMBL/GenBank/DDBJ databases">
        <authorList>
            <person name="Kim M.K."/>
        </authorList>
    </citation>
    <scope>NUCLEOTIDE SEQUENCE [LARGE SCALE GENOMIC DNA]</scope>
    <source>
        <strain evidence="2 3">172606-1</strain>
    </source>
</reference>